<gene>
    <name evidence="1" type="ORF">BV25DRAFT_1377407</name>
</gene>
<evidence type="ECO:0000313" key="2">
    <source>
        <dbReference type="Proteomes" id="UP000814140"/>
    </source>
</evidence>
<comment type="caution">
    <text evidence="1">The sequence shown here is derived from an EMBL/GenBank/DDBJ whole genome shotgun (WGS) entry which is preliminary data.</text>
</comment>
<keyword evidence="2" id="KW-1185">Reference proteome</keyword>
<dbReference type="Proteomes" id="UP000814140">
    <property type="component" value="Unassembled WGS sequence"/>
</dbReference>
<protein>
    <submittedName>
        <fullName evidence="1">Uncharacterized protein</fullName>
    </submittedName>
</protein>
<accession>A0ACB8TDA1</accession>
<reference evidence="1" key="1">
    <citation type="submission" date="2021-03" db="EMBL/GenBank/DDBJ databases">
        <authorList>
            <consortium name="DOE Joint Genome Institute"/>
            <person name="Ahrendt S."/>
            <person name="Looney B.P."/>
            <person name="Miyauchi S."/>
            <person name="Morin E."/>
            <person name="Drula E."/>
            <person name="Courty P.E."/>
            <person name="Chicoki N."/>
            <person name="Fauchery L."/>
            <person name="Kohler A."/>
            <person name="Kuo A."/>
            <person name="Labutti K."/>
            <person name="Pangilinan J."/>
            <person name="Lipzen A."/>
            <person name="Riley R."/>
            <person name="Andreopoulos W."/>
            <person name="He G."/>
            <person name="Johnson J."/>
            <person name="Barry K.W."/>
            <person name="Grigoriev I.V."/>
            <person name="Nagy L."/>
            <person name="Hibbett D."/>
            <person name="Henrissat B."/>
            <person name="Matheny P.B."/>
            <person name="Labbe J."/>
            <person name="Martin F."/>
        </authorList>
    </citation>
    <scope>NUCLEOTIDE SEQUENCE</scope>
    <source>
        <strain evidence="1">HHB10654</strain>
    </source>
</reference>
<evidence type="ECO:0000313" key="1">
    <source>
        <dbReference type="EMBL" id="KAI0066421.1"/>
    </source>
</evidence>
<sequence length="382" mass="43743">MHGPGTDFHLPPELWIHIFHLATSSPALHASQYEPFHPSFLSQDAASTLKVKSAIALVCRHWRAMSLEMLYEDVRIRHGDVALGRALVGHGRWVRRAILPYHHSETPTPHPIPALDILRQCPRLEVLVRPPLGWPPDRLRFEFPAEAISLPLLKRLDWWHHNPADRSGGINSLNEVLRSAPNLEYLSYGGEMWQVSLSRRSLELPALKVLRLRHIDAIFVRQICTWRLPSLTHLVMEWPTHPQVVEVLWETLGPGLETVELGIHLGFALRDYLSTVLTGCSNLREINYYIFFTMRLRDSVVHEHLKRVGLHAHANLTIDSNDDVVWAHVEDHLKAYHTETFPSLTEFVLYGPEWEPLIQHGRFSELEAMVAADGRSLVPTKT</sequence>
<dbReference type="EMBL" id="MU277192">
    <property type="protein sequence ID" value="KAI0066421.1"/>
    <property type="molecule type" value="Genomic_DNA"/>
</dbReference>
<name>A0ACB8TDA1_9AGAM</name>
<proteinExistence type="predicted"/>
<reference evidence="1" key="2">
    <citation type="journal article" date="2022" name="New Phytol.">
        <title>Evolutionary transition to the ectomycorrhizal habit in the genomes of a hyperdiverse lineage of mushroom-forming fungi.</title>
        <authorList>
            <person name="Looney B."/>
            <person name="Miyauchi S."/>
            <person name="Morin E."/>
            <person name="Drula E."/>
            <person name="Courty P.E."/>
            <person name="Kohler A."/>
            <person name="Kuo A."/>
            <person name="LaButti K."/>
            <person name="Pangilinan J."/>
            <person name="Lipzen A."/>
            <person name="Riley R."/>
            <person name="Andreopoulos W."/>
            <person name="He G."/>
            <person name="Johnson J."/>
            <person name="Nolan M."/>
            <person name="Tritt A."/>
            <person name="Barry K.W."/>
            <person name="Grigoriev I.V."/>
            <person name="Nagy L.G."/>
            <person name="Hibbett D."/>
            <person name="Henrissat B."/>
            <person name="Matheny P.B."/>
            <person name="Labbe J."/>
            <person name="Martin F.M."/>
        </authorList>
    </citation>
    <scope>NUCLEOTIDE SEQUENCE</scope>
    <source>
        <strain evidence="1">HHB10654</strain>
    </source>
</reference>
<organism evidence="1 2">
    <name type="scientific">Artomyces pyxidatus</name>
    <dbReference type="NCBI Taxonomy" id="48021"/>
    <lineage>
        <taxon>Eukaryota</taxon>
        <taxon>Fungi</taxon>
        <taxon>Dikarya</taxon>
        <taxon>Basidiomycota</taxon>
        <taxon>Agaricomycotina</taxon>
        <taxon>Agaricomycetes</taxon>
        <taxon>Russulales</taxon>
        <taxon>Auriscalpiaceae</taxon>
        <taxon>Artomyces</taxon>
    </lineage>
</organism>